<dbReference type="GO" id="GO:0005975">
    <property type="term" value="P:carbohydrate metabolic process"/>
    <property type="evidence" value="ECO:0007669"/>
    <property type="project" value="InterPro"/>
</dbReference>
<dbReference type="CDD" id="cd10797">
    <property type="entry name" value="GH57N_APU_like_1"/>
    <property type="match status" value="1"/>
</dbReference>
<dbReference type="InterPro" id="IPR052046">
    <property type="entry name" value="GH57_Enzymes"/>
</dbReference>
<comment type="similarity">
    <text evidence="1">Belongs to the glycosyl hydrolase 57 family.</text>
</comment>
<dbReference type="EMBL" id="LIZS01000084">
    <property type="protein sequence ID" value="KPJ51982.1"/>
    <property type="molecule type" value="Genomic_DNA"/>
</dbReference>
<dbReference type="PATRIC" id="fig|1703770.3.peg.885"/>
<protein>
    <submittedName>
        <fullName evidence="4">Glycoside hydrolase</fullName>
    </submittedName>
</protein>
<name>A0A0S7WP82_UNCT6</name>
<reference evidence="4 5" key="1">
    <citation type="journal article" date="2015" name="Microbiome">
        <title>Genomic resolution of linkages in carbon, nitrogen, and sulfur cycling among widespread estuary sediment bacteria.</title>
        <authorList>
            <person name="Baker B.J."/>
            <person name="Lazar C.S."/>
            <person name="Teske A.P."/>
            <person name="Dick G.J."/>
        </authorList>
    </citation>
    <scope>NUCLEOTIDE SEQUENCE [LARGE SCALE GENOMIC DNA]</scope>
    <source>
        <strain evidence="4">DG_24</strain>
    </source>
</reference>
<sequence length="817" mass="93453">MNRYICIHGHFYQPPRENPWLEQIELQDSAYPHHDWNKRVTAECYAPNSASRILDSDRRIVDIVNNYAKISFNFGPTLLAWMEKHEPEVHAAIVDADRASRERFGEHGGALAQAYSHMIMPLANTRDKRTQIVWGIWDFERRFGRKPEGMWLPETAVDLETLDIMAEHSIAFTILAPRQARRIRKIGEKTWHDVREERIDPKLSYLCRLPSGKTIRLFFYDGPVAREVAFGGLLDSGGNFARRLAGTFADRKEDQLVHIATDGESYGHHRRNGDMALAYCLHKIESDKLAAITVYGEYLEKHPPTHEVEVFENSSWSCIHGVERWKSDCGCDTGGHPDWNQAWRVPLRAAMDWLRDSLVGVYEKQASQFVRDPWAARDDYVGVMLDRSPENIERFLSEHRTRELSPDENVTVLKLLEMERHQMFMYTSCGWFFDEISGIETVQILNYAARAIQLARETAGIDFEPEFLRMLEKGSSNIPEFKNGAAVYELFVRPAVLDLMGVGAHYAISSLFREYPETSGIYCYSASREDYDRAEMGRQKIAVGTARIRSQITLDESTISFGVLHLGDHNFVGGGKLYEPGEPGPGESRQGAPWDRTKGQIKEAFLKSDLSKVIVLMDRSFGSHDFSLWHLFKDEQREIMGQIMEPTLKELEFSYRQIYEDNCPVMQAMGGLRIPLPRILATAVEFILNSDLVRLLKTDGIDRNGLEKTVGEMRRWSLSVDKPTVSFVGSAKIFGLMTKLKERPQDVTLLEEINTLFDLLSTLPVGFDLWKVQNTYFFLGKDVYGQMSARAGAGDPDAQRWVKAFDRLGEHLKERAI</sequence>
<evidence type="ECO:0000256" key="1">
    <source>
        <dbReference type="ARBA" id="ARBA00006821"/>
    </source>
</evidence>
<gene>
    <name evidence="4" type="ORF">AMJ39_08895</name>
</gene>
<organism evidence="4 5">
    <name type="scientific">candidate division TA06 bacterium DG_24</name>
    <dbReference type="NCBI Taxonomy" id="1703770"/>
    <lineage>
        <taxon>Bacteria</taxon>
        <taxon>Bacteria division TA06</taxon>
    </lineage>
</organism>
<proteinExistence type="inferred from homology"/>
<dbReference type="Pfam" id="PF03065">
    <property type="entry name" value="Glyco_hydro_57"/>
    <property type="match status" value="1"/>
</dbReference>
<dbReference type="PANTHER" id="PTHR36306">
    <property type="entry name" value="ALPHA-AMYLASE-RELATED-RELATED"/>
    <property type="match status" value="1"/>
</dbReference>
<comment type="caution">
    <text evidence="4">The sequence shown here is derived from an EMBL/GenBank/DDBJ whole genome shotgun (WGS) entry which is preliminary data.</text>
</comment>
<dbReference type="GO" id="GO:0016787">
    <property type="term" value="F:hydrolase activity"/>
    <property type="evidence" value="ECO:0007669"/>
    <property type="project" value="UniProtKB-KW"/>
</dbReference>
<evidence type="ECO:0000313" key="4">
    <source>
        <dbReference type="EMBL" id="KPJ51982.1"/>
    </source>
</evidence>
<dbReference type="AlphaFoldDB" id="A0A0S7WP82"/>
<dbReference type="PANTHER" id="PTHR36306:SF3">
    <property type="entry name" value="GLYCOSIDE HYDROLASE FAMILY 57"/>
    <property type="match status" value="1"/>
</dbReference>
<dbReference type="STRING" id="1703770.AMJ39_08895"/>
<dbReference type="Pfam" id="PF12055">
    <property type="entry name" value="DUF3536"/>
    <property type="match status" value="1"/>
</dbReference>
<dbReference type="Gene3D" id="3.20.110.20">
    <property type="match status" value="1"/>
</dbReference>
<dbReference type="InterPro" id="IPR021923">
    <property type="entry name" value="DUF3536"/>
</dbReference>
<evidence type="ECO:0000313" key="5">
    <source>
        <dbReference type="Proteomes" id="UP000052008"/>
    </source>
</evidence>
<accession>A0A0S7WP82</accession>
<dbReference type="Proteomes" id="UP000052008">
    <property type="component" value="Unassembled WGS sequence"/>
</dbReference>
<dbReference type="SUPFAM" id="SSF88713">
    <property type="entry name" value="Glycoside hydrolase/deacetylase"/>
    <property type="match status" value="1"/>
</dbReference>
<keyword evidence="2" id="KW-0119">Carbohydrate metabolism</keyword>
<dbReference type="InterPro" id="IPR004300">
    <property type="entry name" value="Glyco_hydro_57_N"/>
</dbReference>
<evidence type="ECO:0000256" key="2">
    <source>
        <dbReference type="ARBA" id="ARBA00023277"/>
    </source>
</evidence>
<evidence type="ECO:0000259" key="3">
    <source>
        <dbReference type="Pfam" id="PF03065"/>
    </source>
</evidence>
<dbReference type="InterPro" id="IPR011330">
    <property type="entry name" value="Glyco_hydro/deAcase_b/a-brl"/>
</dbReference>
<keyword evidence="4" id="KW-0378">Hydrolase</keyword>
<feature type="domain" description="Glycoside hydrolase family 57 N-terminal" evidence="3">
    <location>
        <begin position="111"/>
        <end position="308"/>
    </location>
</feature>